<name>A0A949TV79_9CLOT</name>
<dbReference type="PANTHER" id="PTHR41283">
    <property type="entry name" value="AMINOGLYCOSIDE PHOSPHOTRANSFERASE"/>
    <property type="match status" value="1"/>
</dbReference>
<dbReference type="InterPro" id="IPR002575">
    <property type="entry name" value="Aminoglycoside_PTrfase"/>
</dbReference>
<dbReference type="PANTHER" id="PTHR41283:SF1">
    <property type="entry name" value="AMINOGLYCOSIDE PHOSPHOTRANSFERASE DOMAIN-CONTAINING PROTEIN"/>
    <property type="match status" value="1"/>
</dbReference>
<evidence type="ECO:0000259" key="1">
    <source>
        <dbReference type="Pfam" id="PF01636"/>
    </source>
</evidence>
<comment type="caution">
    <text evidence="2">The sequence shown here is derived from an EMBL/GenBank/DDBJ whole genome shotgun (WGS) entry which is preliminary data.</text>
</comment>
<evidence type="ECO:0000313" key="2">
    <source>
        <dbReference type="EMBL" id="MBV7272050.1"/>
    </source>
</evidence>
<feature type="domain" description="Aminoglycoside phosphotransferase" evidence="1">
    <location>
        <begin position="11"/>
        <end position="230"/>
    </location>
</feature>
<protein>
    <submittedName>
        <fullName evidence="2">Phosphotransferase</fullName>
    </submittedName>
</protein>
<dbReference type="EMBL" id="JAEEGC010000018">
    <property type="protein sequence ID" value="MBV7272050.1"/>
    <property type="molecule type" value="Genomic_DNA"/>
</dbReference>
<dbReference type="RefSeq" id="WP_218319087.1">
    <property type="nucleotide sequence ID" value="NZ_JAEEGC010000018.1"/>
</dbReference>
<accession>A0A949TV79</accession>
<keyword evidence="3" id="KW-1185">Reference proteome</keyword>
<dbReference type="Proteomes" id="UP000694308">
    <property type="component" value="Unassembled WGS sequence"/>
</dbReference>
<sequence>MSIYDFKTKVQIEKGWSSDKKYCVTAPDGKNYLLRISKIDQQERKRFEFEMMKCVEALGVPMCKPIEFGTCNEGVYFLQSWIEGKDFEDVLTMLTDTEQYVYGIEAGQILKHIHTIPVPDTQEKWEVRFNRKIERKIQMYKDCPIKYENGQSFIDYINANRYLLKNRPQSYQHGDYHIGNMMIDYDGKLQIIDFDKNDFGDPWEEFNRIVWCAQKSPFFASGMVNGYFDENVPMDFWVLLALYISSNTLSSIPWAIPFGQSEIDTMINQAKEVLEWYDNMRNPVPTWYKGYIKKDFCCGYK</sequence>
<dbReference type="AlphaFoldDB" id="A0A949TV79"/>
<organism evidence="2 3">
    <name type="scientific">Clostridium thailandense</name>
    <dbReference type="NCBI Taxonomy" id="2794346"/>
    <lineage>
        <taxon>Bacteria</taxon>
        <taxon>Bacillati</taxon>
        <taxon>Bacillota</taxon>
        <taxon>Clostridia</taxon>
        <taxon>Eubacteriales</taxon>
        <taxon>Clostridiaceae</taxon>
        <taxon>Clostridium</taxon>
    </lineage>
</organism>
<dbReference type="Pfam" id="PF01636">
    <property type="entry name" value="APH"/>
    <property type="match status" value="1"/>
</dbReference>
<reference evidence="2" key="1">
    <citation type="submission" date="2020-12" db="EMBL/GenBank/DDBJ databases">
        <title>Clostridium thailandense sp. nov., a novel acetogenic bacterium isolated from peat land soil in Thailand.</title>
        <authorList>
            <person name="Chaikitkaew S."/>
            <person name="Birkeland N.K."/>
        </authorList>
    </citation>
    <scope>NUCLEOTIDE SEQUENCE</scope>
    <source>
        <strain evidence="2">PL3</strain>
    </source>
</reference>
<proteinExistence type="predicted"/>
<gene>
    <name evidence="2" type="ORF">I6U48_03845</name>
</gene>
<evidence type="ECO:0000313" key="3">
    <source>
        <dbReference type="Proteomes" id="UP000694308"/>
    </source>
</evidence>